<dbReference type="InterPro" id="IPR045257">
    <property type="entry name" value="E2/Pdx1"/>
</dbReference>
<dbReference type="STRING" id="1776384.GCA_900086585_02280"/>
<dbReference type="Pfam" id="PF00364">
    <property type="entry name" value="Biotin_lipoyl"/>
    <property type="match status" value="1"/>
</dbReference>
<evidence type="ECO:0000256" key="1">
    <source>
        <dbReference type="ARBA" id="ARBA00022823"/>
    </source>
</evidence>
<dbReference type="RefSeq" id="WP_118333085.1">
    <property type="nucleotide sequence ID" value="NZ_AP025567.1"/>
</dbReference>
<dbReference type="SUPFAM" id="SSF51230">
    <property type="entry name" value="Single hybrid motif"/>
    <property type="match status" value="1"/>
</dbReference>
<protein>
    <recommendedName>
        <fullName evidence="2">Lipoyl-binding domain-containing protein</fullName>
    </recommendedName>
</protein>
<dbReference type="Proteomes" id="UP000284841">
    <property type="component" value="Unassembled WGS sequence"/>
</dbReference>
<comment type="caution">
    <text evidence="3">The sequence shown here is derived from an EMBL/GenBank/DDBJ whole genome shotgun (WGS) entry which is preliminary data.</text>
</comment>
<dbReference type="PROSITE" id="PS00189">
    <property type="entry name" value="LIPOYL"/>
    <property type="match status" value="1"/>
</dbReference>
<name>A0A415E5K8_9FIRM</name>
<dbReference type="OrthoDB" id="9805770at2"/>
<reference evidence="3 4" key="1">
    <citation type="submission" date="2018-08" db="EMBL/GenBank/DDBJ databases">
        <title>A genome reference for cultivated species of the human gut microbiota.</title>
        <authorList>
            <person name="Zou Y."/>
            <person name="Xue W."/>
            <person name="Luo G."/>
        </authorList>
    </citation>
    <scope>NUCLEOTIDE SEQUENCE [LARGE SCALE GENOMIC DNA]</scope>
    <source>
        <strain evidence="3 4">AM07-24</strain>
    </source>
</reference>
<dbReference type="InterPro" id="IPR000089">
    <property type="entry name" value="Biotin_lipoyl"/>
</dbReference>
<dbReference type="GO" id="GO:0045254">
    <property type="term" value="C:pyruvate dehydrogenase complex"/>
    <property type="evidence" value="ECO:0007669"/>
    <property type="project" value="InterPro"/>
</dbReference>
<evidence type="ECO:0000313" key="4">
    <source>
        <dbReference type="Proteomes" id="UP000284841"/>
    </source>
</evidence>
<dbReference type="Gene3D" id="2.40.50.100">
    <property type="match status" value="1"/>
</dbReference>
<evidence type="ECO:0000313" key="3">
    <source>
        <dbReference type="EMBL" id="RHJ89051.1"/>
    </source>
</evidence>
<gene>
    <name evidence="3" type="ORF">DW099_00290</name>
</gene>
<dbReference type="PANTHER" id="PTHR23151:SF90">
    <property type="entry name" value="DIHYDROLIPOYLLYSINE-RESIDUE ACETYLTRANSFERASE COMPONENT OF PYRUVATE DEHYDROGENASE COMPLEX, MITOCHONDRIAL-RELATED"/>
    <property type="match status" value="1"/>
</dbReference>
<keyword evidence="1" id="KW-0450">Lipoyl</keyword>
<dbReference type="PANTHER" id="PTHR23151">
    <property type="entry name" value="DIHYDROLIPOAMIDE ACETYL/SUCCINYL-TRANSFERASE-RELATED"/>
    <property type="match status" value="1"/>
</dbReference>
<sequence>MAKVINMPKMGEAMEEGQIVSWMYEEGQTVEKGEPLFEIMTDKSTMEFPCPESGTLLKILVECNEDYDCGTPICIIGAAGEDISDLI</sequence>
<dbReference type="EMBL" id="QRMS01000001">
    <property type="protein sequence ID" value="RHJ89051.1"/>
    <property type="molecule type" value="Genomic_DNA"/>
</dbReference>
<dbReference type="GO" id="GO:0006086">
    <property type="term" value="P:pyruvate decarboxylation to acetyl-CoA"/>
    <property type="evidence" value="ECO:0007669"/>
    <property type="project" value="InterPro"/>
</dbReference>
<feature type="domain" description="Lipoyl-binding" evidence="2">
    <location>
        <begin position="2"/>
        <end position="77"/>
    </location>
</feature>
<dbReference type="AlphaFoldDB" id="A0A415E5K8"/>
<dbReference type="CDD" id="cd06849">
    <property type="entry name" value="lipoyl_domain"/>
    <property type="match status" value="1"/>
</dbReference>
<accession>A0A415E5K8</accession>
<organism evidence="3 4">
    <name type="scientific">Emergencia timonensis</name>
    <dbReference type="NCBI Taxonomy" id="1776384"/>
    <lineage>
        <taxon>Bacteria</taxon>
        <taxon>Bacillati</taxon>
        <taxon>Bacillota</taxon>
        <taxon>Clostridia</taxon>
        <taxon>Peptostreptococcales</taxon>
        <taxon>Anaerovoracaceae</taxon>
        <taxon>Emergencia</taxon>
    </lineage>
</organism>
<dbReference type="PROSITE" id="PS50968">
    <property type="entry name" value="BIOTINYL_LIPOYL"/>
    <property type="match status" value="1"/>
</dbReference>
<dbReference type="InterPro" id="IPR003016">
    <property type="entry name" value="2-oxoA_DH_lipoyl-BS"/>
</dbReference>
<keyword evidence="4" id="KW-1185">Reference proteome</keyword>
<dbReference type="InterPro" id="IPR011053">
    <property type="entry name" value="Single_hybrid_motif"/>
</dbReference>
<proteinExistence type="predicted"/>
<evidence type="ECO:0000259" key="2">
    <source>
        <dbReference type="PROSITE" id="PS50968"/>
    </source>
</evidence>